<dbReference type="InterPro" id="IPR003108">
    <property type="entry name" value="GAR_dom"/>
</dbReference>
<dbReference type="InterPro" id="IPR036534">
    <property type="entry name" value="GAR_dom_sf"/>
</dbReference>
<dbReference type="Pfam" id="PF00370">
    <property type="entry name" value="FGGY_N"/>
    <property type="match status" value="1"/>
</dbReference>
<dbReference type="PROSITE" id="PS51460">
    <property type="entry name" value="GAR"/>
    <property type="match status" value="1"/>
</dbReference>
<evidence type="ECO:0000256" key="3">
    <source>
        <dbReference type="ARBA" id="ARBA00012038"/>
    </source>
</evidence>
<feature type="region of interest" description="Disordered" evidence="10">
    <location>
        <begin position="479"/>
        <end position="605"/>
    </location>
</feature>
<evidence type="ECO:0000256" key="10">
    <source>
        <dbReference type="SAM" id="MobiDB-lite"/>
    </source>
</evidence>
<feature type="compositionally biased region" description="Polar residues" evidence="10">
    <location>
        <begin position="751"/>
        <end position="761"/>
    </location>
</feature>
<feature type="compositionally biased region" description="Polar residues" evidence="10">
    <location>
        <begin position="975"/>
        <end position="986"/>
    </location>
</feature>
<dbReference type="GO" id="GO:0005856">
    <property type="term" value="C:cytoskeleton"/>
    <property type="evidence" value="ECO:0007669"/>
    <property type="project" value="UniProtKB-SubCell"/>
</dbReference>
<dbReference type="Gene3D" id="3.30.420.40">
    <property type="match status" value="2"/>
</dbReference>
<feature type="compositionally biased region" description="Polar residues" evidence="10">
    <location>
        <begin position="800"/>
        <end position="809"/>
    </location>
</feature>
<keyword evidence="5" id="KW-0119">Carbohydrate metabolism</keyword>
<keyword evidence="5" id="KW-0859">Xylose metabolism</keyword>
<feature type="region of interest" description="Disordered" evidence="10">
    <location>
        <begin position="617"/>
        <end position="661"/>
    </location>
</feature>
<dbReference type="EMBL" id="JAHRHY010000003">
    <property type="protein sequence ID" value="KAG9070871.1"/>
    <property type="molecule type" value="Genomic_DNA"/>
</dbReference>
<feature type="domain" description="GAR" evidence="11">
    <location>
        <begin position="971"/>
        <end position="1053"/>
    </location>
</feature>
<feature type="compositionally biased region" description="Polar residues" evidence="10">
    <location>
        <begin position="855"/>
        <end position="864"/>
    </location>
</feature>
<comment type="caution">
    <text evidence="12">The sequence shown here is derived from an EMBL/GenBank/DDBJ whole genome shotgun (WGS) entry which is preliminary data.</text>
</comment>
<evidence type="ECO:0000259" key="11">
    <source>
        <dbReference type="PROSITE" id="PS51460"/>
    </source>
</evidence>
<feature type="compositionally biased region" description="Polar residues" evidence="10">
    <location>
        <begin position="646"/>
        <end position="658"/>
    </location>
</feature>
<feature type="region of interest" description="Disordered" evidence="10">
    <location>
        <begin position="1"/>
        <end position="25"/>
    </location>
</feature>
<feature type="region of interest" description="Disordered" evidence="10">
    <location>
        <begin position="212"/>
        <end position="258"/>
    </location>
</feature>
<keyword evidence="7" id="KW-0418">Kinase</keyword>
<dbReference type="InterPro" id="IPR018484">
    <property type="entry name" value="FGGY_N"/>
</dbReference>
<dbReference type="PANTHER" id="PTHR10196">
    <property type="entry name" value="SUGAR KINASE"/>
    <property type="match status" value="1"/>
</dbReference>
<feature type="compositionally biased region" description="Low complexity" evidence="10">
    <location>
        <begin position="764"/>
        <end position="777"/>
    </location>
</feature>
<keyword evidence="6" id="KW-0808">Transferase</keyword>
<proteinExistence type="inferred from homology"/>
<feature type="region of interest" description="Disordered" evidence="10">
    <location>
        <begin position="1649"/>
        <end position="1670"/>
    </location>
</feature>
<dbReference type="SUPFAM" id="SSF53067">
    <property type="entry name" value="Actin-like ATPase domain"/>
    <property type="match status" value="2"/>
</dbReference>
<feature type="compositionally biased region" description="Polar residues" evidence="10">
    <location>
        <begin position="713"/>
        <end position="724"/>
    </location>
</feature>
<feature type="region of interest" description="Disordered" evidence="10">
    <location>
        <begin position="950"/>
        <end position="1029"/>
    </location>
</feature>
<evidence type="ECO:0000256" key="4">
    <source>
        <dbReference type="ARBA" id="ARBA00022490"/>
    </source>
</evidence>
<accession>A0A9P8BX43</accession>
<dbReference type="GO" id="GO:0008017">
    <property type="term" value="F:microtubule binding"/>
    <property type="evidence" value="ECO:0007669"/>
    <property type="project" value="InterPro"/>
</dbReference>
<dbReference type="InterPro" id="IPR042024">
    <property type="entry name" value="D-XK_euk"/>
</dbReference>
<evidence type="ECO:0000313" key="13">
    <source>
        <dbReference type="Proteomes" id="UP000707451"/>
    </source>
</evidence>
<evidence type="ECO:0000256" key="9">
    <source>
        <dbReference type="ARBA" id="ARBA00048885"/>
    </source>
</evidence>
<evidence type="ECO:0000256" key="5">
    <source>
        <dbReference type="ARBA" id="ARBA00022629"/>
    </source>
</evidence>
<evidence type="ECO:0000256" key="8">
    <source>
        <dbReference type="ARBA" id="ARBA00023212"/>
    </source>
</evidence>
<dbReference type="GO" id="GO:0005829">
    <property type="term" value="C:cytosol"/>
    <property type="evidence" value="ECO:0007669"/>
    <property type="project" value="TreeGrafter"/>
</dbReference>
<dbReference type="GO" id="GO:0042732">
    <property type="term" value="P:D-xylose metabolic process"/>
    <property type="evidence" value="ECO:0007669"/>
    <property type="project" value="UniProtKB-KW"/>
</dbReference>
<feature type="region of interest" description="Disordered" evidence="10">
    <location>
        <begin position="697"/>
        <end position="811"/>
    </location>
</feature>
<comment type="catalytic activity">
    <reaction evidence="9">
        <text>D-xylulose + ATP = D-xylulose 5-phosphate + ADP + H(+)</text>
        <dbReference type="Rhea" id="RHEA:10964"/>
        <dbReference type="ChEBI" id="CHEBI:15378"/>
        <dbReference type="ChEBI" id="CHEBI:17140"/>
        <dbReference type="ChEBI" id="CHEBI:30616"/>
        <dbReference type="ChEBI" id="CHEBI:57737"/>
        <dbReference type="ChEBI" id="CHEBI:456216"/>
        <dbReference type="EC" id="2.7.1.17"/>
    </reaction>
</comment>
<dbReference type="GO" id="GO:0004856">
    <property type="term" value="F:D-xylulokinase activity"/>
    <property type="evidence" value="ECO:0007669"/>
    <property type="project" value="UniProtKB-EC"/>
</dbReference>
<evidence type="ECO:0000256" key="2">
    <source>
        <dbReference type="ARBA" id="ARBA00009156"/>
    </source>
</evidence>
<evidence type="ECO:0000256" key="1">
    <source>
        <dbReference type="ARBA" id="ARBA00004245"/>
    </source>
</evidence>
<protein>
    <recommendedName>
        <fullName evidence="3">xylulokinase</fullName>
        <ecNumber evidence="3">2.7.1.17</ecNumber>
    </recommendedName>
</protein>
<dbReference type="SUPFAM" id="SSF143575">
    <property type="entry name" value="GAS2 domain-like"/>
    <property type="match status" value="1"/>
</dbReference>
<feature type="compositionally biased region" description="Low complexity" evidence="10">
    <location>
        <begin position="733"/>
        <end position="744"/>
    </location>
</feature>
<feature type="compositionally biased region" description="Low complexity" evidence="10">
    <location>
        <begin position="550"/>
        <end position="567"/>
    </location>
</feature>
<feature type="compositionally biased region" description="Low complexity" evidence="10">
    <location>
        <begin position="1008"/>
        <end position="1025"/>
    </location>
</feature>
<dbReference type="Pfam" id="PF02782">
    <property type="entry name" value="FGGY_C"/>
    <property type="match status" value="1"/>
</dbReference>
<feature type="compositionally biased region" description="Basic and acidic residues" evidence="10">
    <location>
        <begin position="212"/>
        <end position="221"/>
    </location>
</feature>
<dbReference type="GO" id="GO:0005997">
    <property type="term" value="P:xylulose metabolic process"/>
    <property type="evidence" value="ECO:0007669"/>
    <property type="project" value="TreeGrafter"/>
</dbReference>
<name>A0A9P8BX43_9FUNG</name>
<evidence type="ECO:0000256" key="7">
    <source>
        <dbReference type="ARBA" id="ARBA00022777"/>
    </source>
</evidence>
<dbReference type="EC" id="2.7.1.17" evidence="3"/>
<feature type="compositionally biased region" description="Polar residues" evidence="10">
    <location>
        <begin position="573"/>
        <end position="582"/>
    </location>
</feature>
<comment type="subcellular location">
    <subcellularLocation>
        <location evidence="1">Cytoplasm</location>
        <location evidence="1">Cytoskeleton</location>
    </subcellularLocation>
</comment>
<feature type="compositionally biased region" description="Low complexity" evidence="10">
    <location>
        <begin position="238"/>
        <end position="256"/>
    </location>
</feature>
<reference evidence="12" key="1">
    <citation type="submission" date="2021-06" db="EMBL/GenBank/DDBJ databases">
        <title>Genome Sequence of Mortierella hyaline Strain SCG-10, a Cold-Adapted, Nitrate-Reducing Fungus Isolated from Soil in Minnesota, USA.</title>
        <authorList>
            <person name="Aldossari N."/>
        </authorList>
    </citation>
    <scope>NUCLEOTIDE SEQUENCE</scope>
    <source>
        <strain evidence="12">SCG-10</strain>
    </source>
</reference>
<dbReference type="InterPro" id="IPR013889">
    <property type="entry name" value="Karyogamy_KAR9"/>
</dbReference>
<keyword evidence="13" id="KW-1185">Reference proteome</keyword>
<sequence>MSSGQDTTTLSQSAPSSSLPSSQGTRSFYNSYHSQLDSLKRLQVPYGDLYHTLSAFDSTPIEAVGAIFRKAASDLIAWLETAEMTVYGLEMDVEHDGVSDGRDVGEIDVMMNRFQPNISMLIELKDKMRPKLHTAAINGALPPEDDDVLAEAPMTDQELQGTIQSVESSWSSLKAMVVKVKGILASLRTRGDHLTRMESVLGEIEEIGLKMDSFQEERTRSNPDVGTPKSARSPPSPTLSHSSTTTETMTISSEVTQSKQRSTEILTLLDSRIGLLEPAIHSLTAEIEAQSAGDTNKDGLLDQFRQLTKLWVDLKAQREKIGEEIKEERWLGVFDQVAGQVESMMASLDRAIIHCKGLIDQIKNMVKERVIPTAPIDRDHLYTIFKSFEAKHKYYAPAVNKMLNMLENGIESRMTRNVDVIQKHRAMKETWEHLRGSLDRVELDLNDIESMLDFLDASIPSYMPTPPAQLPEKPLFAMRKSQPQAEWKAPGPPALFQPSHQTQQPQRGRRPPPTTSASTYQNPTQSSLRSRTRSPLNAAPTPRHRPWSPTPSLSSMSSMLSPNMNTNYRAHSRSPSPTPSRANSDKSRPWCPSTKTSSPSIPGIPYAPSAASTYFPRPTSSMGLRRDVSPSPAPLSRSASVMARNRSLSCTPSLNRSPSDLKPVFSPVGSLSKLSSGSQSGSSMLAVAEAARTGSTTVAFGRKTQPKLPPPVVTNSTRLRQNSAPGPAPSHLRSVSPSSMPRSRGTPTGGAATSNTQSSSARLPAFSPSSARSGRSSVQNGPSNQTSDEQLLSRHRRPSLGTSKPSSTYDLDRLDSAYGSLPGSAIGNGNLVFDEPVSPSASSSSSVNSVGRMPYTQQSRQSSKTSLMGLMKDMSINNTPAPRPYAATRGDALDDEFARILNASSIQMQVRRLAEGKYYFGGKVEEMSTGGFSVVGGKMVLCRLMEHGRPANANGTEEDSGVSSGGSHSGAEDGIQQQQLKRQPTLSRPVPAASKNTTLRRPEPAAQRSTRTRATSSTSMTTTRSGKSRKVMVRVGGGWQDLDLFLLDHYSSVSMRDLSTQQLKVLVLEQRDNITNNDDDDGLRTHSSFAIHLDSELPHYRTQGGVHAHAQQGSGVVTAPVLMWVEALERVFEKMKGAGFPFHRVVSISGAAQQHGSVYWSNGATQAFEALRGPSSESLSSGLVETFKDAFTVEESPIWQDTSTMSQCEEMEVFLGKVEKLRRGRSGATTTTTVADAAVGEEEAKEVRRLGQQRLAELTGSRAYERYTGSQILKIVQKSPEVYRSTTRISLVSSFLASLLIASYAAIDVADGSGMNLLDIRTKTWDPVLTRFIDQGGRVEESTMAAEVSNSLQEKLGEVDASGTKIQGVLSSWFVNRYGFSSDVKVVTFTGDNPATVMALRAERGDAMVSLGTSDTLLLYTDTHAFISPSDNNNSATASDKGEQDANSSVAKLLSVGYLCHPVDPNGYLMLYCAKNGSLAREQVRDLYADSNWDRFDQYLREGMEESGGGVGFYYFDREIWPPVQGVYRFENGVAVNEFGEQDADANGSAKRAAANVVAICESQFLAMRIRSSQKEDATSSSSLNSPGISRILATGGASSNRVLLQLLANVFGVPVVSMGTDDQQPGAGSAAWGAARKAYLYGRQGDIGGTSRQDADRDSGMRSNSEGSTAILPDLAQTKKYVDRIFEFLGLEASLL</sequence>
<dbReference type="InterPro" id="IPR043129">
    <property type="entry name" value="ATPase_NBD"/>
</dbReference>
<feature type="region of interest" description="Disordered" evidence="10">
    <location>
        <begin position="837"/>
        <end position="864"/>
    </location>
</feature>
<keyword evidence="8" id="KW-0206">Cytoskeleton</keyword>
<dbReference type="OrthoDB" id="5559380at2759"/>
<gene>
    <name evidence="12" type="ORF">KI688_008412</name>
</gene>
<feature type="compositionally biased region" description="Polar residues" evidence="10">
    <location>
        <begin position="778"/>
        <end position="790"/>
    </location>
</feature>
<dbReference type="PANTHER" id="PTHR10196:SF57">
    <property type="entry name" value="XYLULOSE KINASE"/>
    <property type="match status" value="1"/>
</dbReference>
<dbReference type="Proteomes" id="UP000707451">
    <property type="component" value="Unassembled WGS sequence"/>
</dbReference>
<dbReference type="Pfam" id="PF02187">
    <property type="entry name" value="GAS2"/>
    <property type="match status" value="1"/>
</dbReference>
<feature type="compositionally biased region" description="Low complexity" evidence="10">
    <location>
        <begin position="10"/>
        <end position="23"/>
    </location>
</feature>
<keyword evidence="4" id="KW-0963">Cytoplasm</keyword>
<comment type="similarity">
    <text evidence="2">Belongs to the FGGY kinase family.</text>
</comment>
<dbReference type="InterPro" id="IPR018485">
    <property type="entry name" value="FGGY_C"/>
</dbReference>
<evidence type="ECO:0000256" key="6">
    <source>
        <dbReference type="ARBA" id="ARBA00022679"/>
    </source>
</evidence>
<organism evidence="12 13">
    <name type="scientific">Linnemannia hyalina</name>
    <dbReference type="NCBI Taxonomy" id="64524"/>
    <lineage>
        <taxon>Eukaryota</taxon>
        <taxon>Fungi</taxon>
        <taxon>Fungi incertae sedis</taxon>
        <taxon>Mucoromycota</taxon>
        <taxon>Mortierellomycotina</taxon>
        <taxon>Mortierellomycetes</taxon>
        <taxon>Mortierellales</taxon>
        <taxon>Mortierellaceae</taxon>
        <taxon>Linnemannia</taxon>
    </lineage>
</organism>
<evidence type="ECO:0000313" key="12">
    <source>
        <dbReference type="EMBL" id="KAG9070871.1"/>
    </source>
</evidence>
<feature type="compositionally biased region" description="Polar residues" evidence="10">
    <location>
        <begin position="516"/>
        <end position="535"/>
    </location>
</feature>
<dbReference type="Pfam" id="PF08580">
    <property type="entry name" value="KAR9"/>
    <property type="match status" value="1"/>
</dbReference>
<feature type="compositionally biased region" description="Low complexity" evidence="10">
    <location>
        <begin position="837"/>
        <end position="850"/>
    </location>
</feature>
<dbReference type="CDD" id="cd07776">
    <property type="entry name" value="ASKHA_NBD_FGGY_SpXK-like"/>
    <property type="match status" value="1"/>
</dbReference>